<dbReference type="InterPro" id="IPR023214">
    <property type="entry name" value="HAD_sf"/>
</dbReference>
<evidence type="ECO:0000313" key="10">
    <source>
        <dbReference type="Proteomes" id="UP000192656"/>
    </source>
</evidence>
<dbReference type="GO" id="GO:0046524">
    <property type="term" value="F:sucrose-phosphate synthase activity"/>
    <property type="evidence" value="ECO:0007669"/>
    <property type="project" value="UniProtKB-EC"/>
</dbReference>
<keyword evidence="3" id="KW-0328">Glycosyltransferase</keyword>
<dbReference type="InterPro" id="IPR044161">
    <property type="entry name" value="SPS"/>
</dbReference>
<dbReference type="EC" id="2.4.1.14" evidence="2"/>
<dbReference type="Pfam" id="PF13439">
    <property type="entry name" value="Glyco_transf_4"/>
    <property type="match status" value="1"/>
</dbReference>
<protein>
    <recommendedName>
        <fullName evidence="2">sucrose-phosphate synthase</fullName>
        <ecNumber evidence="2">2.4.1.14</ecNumber>
    </recommendedName>
</protein>
<dbReference type="NCBIfam" id="TIGR01484">
    <property type="entry name" value="HAD-SF-IIB"/>
    <property type="match status" value="1"/>
</dbReference>
<feature type="domain" description="Glycosyltransferase subfamily 4-like N-terminal" evidence="8">
    <location>
        <begin position="26"/>
        <end position="216"/>
    </location>
</feature>
<dbReference type="AlphaFoldDB" id="A0A1W2CVH5"/>
<dbReference type="EMBL" id="FWXR01000011">
    <property type="protein sequence ID" value="SMC88956.1"/>
    <property type="molecule type" value="Genomic_DNA"/>
</dbReference>
<evidence type="ECO:0000256" key="2">
    <source>
        <dbReference type="ARBA" id="ARBA00012536"/>
    </source>
</evidence>
<reference evidence="9 10" key="1">
    <citation type="submission" date="2017-04" db="EMBL/GenBank/DDBJ databases">
        <authorList>
            <person name="Afonso C.L."/>
            <person name="Miller P.J."/>
            <person name="Scott M.A."/>
            <person name="Spackman E."/>
            <person name="Goraichik I."/>
            <person name="Dimitrov K.M."/>
            <person name="Suarez D.L."/>
            <person name="Swayne D.E."/>
        </authorList>
    </citation>
    <scope>NUCLEOTIDE SEQUENCE [LARGE SCALE GENOMIC DNA]</scope>
    <source>
        <strain evidence="9 10">CGMCC 1.10972</strain>
    </source>
</reference>
<dbReference type="InterPro" id="IPR006380">
    <property type="entry name" value="SPP-like_dom"/>
</dbReference>
<dbReference type="SUPFAM" id="SSF56784">
    <property type="entry name" value="HAD-like"/>
    <property type="match status" value="1"/>
</dbReference>
<evidence type="ECO:0000256" key="1">
    <source>
        <dbReference type="ARBA" id="ARBA00006530"/>
    </source>
</evidence>
<dbReference type="PANTHER" id="PTHR46039">
    <property type="entry name" value="SUCROSE-PHOSPHATE SYNTHASE 3-RELATED"/>
    <property type="match status" value="1"/>
</dbReference>
<dbReference type="SUPFAM" id="SSF53756">
    <property type="entry name" value="UDP-Glycosyltransferase/glycogen phosphorylase"/>
    <property type="match status" value="1"/>
</dbReference>
<evidence type="ECO:0000259" key="7">
    <source>
        <dbReference type="Pfam" id="PF05116"/>
    </source>
</evidence>
<dbReference type="Pfam" id="PF05116">
    <property type="entry name" value="S6PP"/>
    <property type="match status" value="1"/>
</dbReference>
<comment type="catalytic activity">
    <reaction evidence="5">
        <text>beta-D-fructose 6-phosphate + UDP-alpha-D-glucose = sucrose 6(F)-phosphate + UDP + H(+)</text>
        <dbReference type="Rhea" id="RHEA:22172"/>
        <dbReference type="ChEBI" id="CHEBI:15378"/>
        <dbReference type="ChEBI" id="CHEBI:57634"/>
        <dbReference type="ChEBI" id="CHEBI:57723"/>
        <dbReference type="ChEBI" id="CHEBI:58223"/>
        <dbReference type="ChEBI" id="CHEBI:58885"/>
        <dbReference type="EC" id="2.4.1.14"/>
    </reaction>
</comment>
<dbReference type="Gene3D" id="3.40.50.1000">
    <property type="entry name" value="HAD superfamily/HAD-like"/>
    <property type="match status" value="1"/>
</dbReference>
<dbReference type="STRING" id="937218.SAMN06297251_111134"/>
<sequence length="693" mass="76657">MFIVHVALQGCLKARDVEYGMTPDTGGHIKYLLELVEAQAKNPAIDRIVIATRAFDSVYGPEYHAGLERIAPKVEILRIATDQPGYLAKEEMWTEAPRLAEGLGNWLDTQADRPDILHAHYADAATVAAVIRKRFGIPFVFTAHSLGRVKFQTVRGRELAPDACASLDRRIEVEEAAFKTADLVVASSRDEAEVQYASYRSYDPGKIRIVEPGSDLGLYRSAEPIARVDEMIAPFLRDPDKPAILAIARPVAKKNLPMLVEAFGRDAWLKENANLIIVAGTRRDIDDLDPELAGEMRRILDAIDRHDLYGKVALPKSHRPSDVPAIYAFARARRGVFANPALNEPFGLTLLEAAASGLPVVATDSGGPNDIVERCGNGRLVNPQNPDAIAEACRDILKDRELWQDHSTKGLEAVSIYDWQSHAERCRRLSSRLVAPAIRRAGRGVRQLLVCDIDNTLTGSLPSIRAFRHWHEGETELSFAVATGRSFHSALSILEQQDAPNPEIIISSVGSEIYWLDENGLTYRRDEAWSRRIARGWQRRALAEALDGFEAIVPQGALEQREFKLSYLAEGDRSIVPRLRTYLKSKGLAASIIHSHGRYLDILPVAASKGAAIAHLKRRLTLADENVFAAGDSGNDIEMLRSVPQSIIVANYSDGLANRADLAHSYVARNRHALGIIEGVKHFRNRTLRAGIH</sequence>
<accession>A0A1W2CVH5</accession>
<evidence type="ECO:0000313" key="9">
    <source>
        <dbReference type="EMBL" id="SMC88956.1"/>
    </source>
</evidence>
<gene>
    <name evidence="9" type="ORF">SAMN06297251_111134</name>
</gene>
<dbReference type="Gene3D" id="3.40.50.2000">
    <property type="entry name" value="Glycogen Phosphorylase B"/>
    <property type="match status" value="2"/>
</dbReference>
<keyword evidence="4" id="KW-0808">Transferase</keyword>
<feature type="domain" description="Sucrose phosphatase-like" evidence="7">
    <location>
        <begin position="446"/>
        <end position="684"/>
    </location>
</feature>
<dbReference type="PANTHER" id="PTHR46039:SF5">
    <property type="entry name" value="SUCROSE-PHOSPHATE SYNTHASE 3-RELATED"/>
    <property type="match status" value="1"/>
</dbReference>
<evidence type="ECO:0000256" key="4">
    <source>
        <dbReference type="ARBA" id="ARBA00022679"/>
    </source>
</evidence>
<dbReference type="InterPro" id="IPR036412">
    <property type="entry name" value="HAD-like_sf"/>
</dbReference>
<evidence type="ECO:0000256" key="3">
    <source>
        <dbReference type="ARBA" id="ARBA00022676"/>
    </source>
</evidence>
<organism evidence="9 10">
    <name type="scientific">Fulvimarina manganoxydans</name>
    <dbReference type="NCBI Taxonomy" id="937218"/>
    <lineage>
        <taxon>Bacteria</taxon>
        <taxon>Pseudomonadati</taxon>
        <taxon>Pseudomonadota</taxon>
        <taxon>Alphaproteobacteria</taxon>
        <taxon>Hyphomicrobiales</taxon>
        <taxon>Aurantimonadaceae</taxon>
        <taxon>Fulvimarina</taxon>
    </lineage>
</organism>
<proteinExistence type="inferred from homology"/>
<keyword evidence="10" id="KW-1185">Reference proteome</keyword>
<dbReference type="SFLD" id="SFLDG01141">
    <property type="entry name" value="C2.B.1:_Sucrose_Phosphatase_Li"/>
    <property type="match status" value="1"/>
</dbReference>
<dbReference type="InterPro" id="IPR001296">
    <property type="entry name" value="Glyco_trans_1"/>
</dbReference>
<dbReference type="SFLD" id="SFLDS00003">
    <property type="entry name" value="Haloacid_Dehalogenase"/>
    <property type="match status" value="1"/>
</dbReference>
<dbReference type="SFLD" id="SFLDG01140">
    <property type="entry name" value="C2.B:_Phosphomannomutase_and_P"/>
    <property type="match status" value="1"/>
</dbReference>
<dbReference type="InterPro" id="IPR028098">
    <property type="entry name" value="Glyco_trans_4-like_N"/>
</dbReference>
<dbReference type="GO" id="GO:0016791">
    <property type="term" value="F:phosphatase activity"/>
    <property type="evidence" value="ECO:0007669"/>
    <property type="project" value="UniProtKB-ARBA"/>
</dbReference>
<feature type="domain" description="Glycosyl transferase family 1" evidence="6">
    <location>
        <begin position="232"/>
        <end position="405"/>
    </location>
</feature>
<comment type="similarity">
    <text evidence="1">Belongs to the glycosyltransferase 1 family.</text>
</comment>
<dbReference type="Pfam" id="PF00534">
    <property type="entry name" value="Glycos_transf_1"/>
    <property type="match status" value="1"/>
</dbReference>
<evidence type="ECO:0000259" key="6">
    <source>
        <dbReference type="Pfam" id="PF00534"/>
    </source>
</evidence>
<dbReference type="OrthoDB" id="7847955at2"/>
<evidence type="ECO:0000256" key="5">
    <source>
        <dbReference type="ARBA" id="ARBA00047471"/>
    </source>
</evidence>
<dbReference type="RefSeq" id="WP_084410550.1">
    <property type="nucleotide sequence ID" value="NZ_FWXR01000011.1"/>
</dbReference>
<dbReference type="Gene3D" id="3.90.1070.10">
    <property type="match status" value="1"/>
</dbReference>
<evidence type="ECO:0000259" key="8">
    <source>
        <dbReference type="Pfam" id="PF13439"/>
    </source>
</evidence>
<dbReference type="Proteomes" id="UP000192656">
    <property type="component" value="Unassembled WGS sequence"/>
</dbReference>
<dbReference type="InterPro" id="IPR006379">
    <property type="entry name" value="HAD-SF_hydro_IIB"/>
</dbReference>
<name>A0A1W2CVH5_9HYPH</name>